<accession>A0A8J3IRG7</accession>
<protein>
    <submittedName>
        <fullName evidence="1">Uncharacterized protein</fullName>
    </submittedName>
</protein>
<sequence length="185" mass="21074">MSGPPFCANQFTSTAFDSHEEKAKWANAMASWIRRGFPKNGWRKGLYEPLHTNLYGHIAHFDLHGFYAEWFADIHQQLQWLQYAAKGGAFGGGRGDPAYTWSDVERALSAWIRGSGLIERYQQRCAQEIEAKERALLSHLQQKYTTEQPVITAASAPEKPPTTKKGKKEEADTKYVRFSLFEECV</sequence>
<dbReference type="EMBL" id="BNJK01000003">
    <property type="protein sequence ID" value="GHP00665.1"/>
    <property type="molecule type" value="Genomic_DNA"/>
</dbReference>
<comment type="caution">
    <text evidence="1">The sequence shown here is derived from an EMBL/GenBank/DDBJ whole genome shotgun (WGS) entry which is preliminary data.</text>
</comment>
<reference evidence="1" key="1">
    <citation type="submission" date="2020-10" db="EMBL/GenBank/DDBJ databases">
        <title>Taxonomic study of unclassified bacteria belonging to the class Ktedonobacteria.</title>
        <authorList>
            <person name="Yabe S."/>
            <person name="Wang C.M."/>
            <person name="Zheng Y."/>
            <person name="Sakai Y."/>
            <person name="Cavaletti L."/>
            <person name="Monciardini P."/>
            <person name="Donadio S."/>
        </authorList>
    </citation>
    <scope>NUCLEOTIDE SEQUENCE</scope>
    <source>
        <strain evidence="1">ID150040</strain>
    </source>
</reference>
<gene>
    <name evidence="1" type="ORF">KSF_107120</name>
</gene>
<name>A0A8J3IRG7_9CHLR</name>
<keyword evidence="2" id="KW-1185">Reference proteome</keyword>
<dbReference type="Proteomes" id="UP000597444">
    <property type="component" value="Unassembled WGS sequence"/>
</dbReference>
<evidence type="ECO:0000313" key="2">
    <source>
        <dbReference type="Proteomes" id="UP000597444"/>
    </source>
</evidence>
<evidence type="ECO:0000313" key="1">
    <source>
        <dbReference type="EMBL" id="GHP00665.1"/>
    </source>
</evidence>
<proteinExistence type="predicted"/>
<dbReference type="RefSeq" id="WP_220211254.1">
    <property type="nucleotide sequence ID" value="NZ_BNJK01000003.1"/>
</dbReference>
<dbReference type="AlphaFoldDB" id="A0A8J3IRG7"/>
<organism evidence="1 2">
    <name type="scientific">Reticulibacter mediterranei</name>
    <dbReference type="NCBI Taxonomy" id="2778369"/>
    <lineage>
        <taxon>Bacteria</taxon>
        <taxon>Bacillati</taxon>
        <taxon>Chloroflexota</taxon>
        <taxon>Ktedonobacteria</taxon>
        <taxon>Ktedonobacterales</taxon>
        <taxon>Reticulibacteraceae</taxon>
        <taxon>Reticulibacter</taxon>
    </lineage>
</organism>